<feature type="transmembrane region" description="Helical" evidence="1">
    <location>
        <begin position="80"/>
        <end position="98"/>
    </location>
</feature>
<feature type="transmembrane region" description="Helical" evidence="1">
    <location>
        <begin position="49"/>
        <end position="71"/>
    </location>
</feature>
<sequence>MRNEDNISAASSFVIESKEEQNYVIPLRYRQMENLHIVFWLFKDISWCLIWKPLGIMMIVPTFIISLVIAWRTRQYMSELCHNVAISVWIAANSYWMISEFFGFDEKIVFGEMTYKHLALIPFFTGVLILAYYYIYWKPRHKNEPETM</sequence>
<keyword evidence="1" id="KW-1133">Transmembrane helix</keyword>
<dbReference type="AlphaFoldDB" id="A0A1I5UY50"/>
<evidence type="ECO:0000313" key="3">
    <source>
        <dbReference type="Proteomes" id="UP000199031"/>
    </source>
</evidence>
<keyword evidence="1" id="KW-0812">Transmembrane</keyword>
<evidence type="ECO:0000256" key="1">
    <source>
        <dbReference type="SAM" id="Phobius"/>
    </source>
</evidence>
<dbReference type="Proteomes" id="UP000199031">
    <property type="component" value="Unassembled WGS sequence"/>
</dbReference>
<accession>A0A1I5UY50</accession>
<protein>
    <submittedName>
        <fullName evidence="2">Uncharacterized protein</fullName>
    </submittedName>
</protein>
<proteinExistence type="predicted"/>
<keyword evidence="1" id="KW-0472">Membrane</keyword>
<keyword evidence="3" id="KW-1185">Reference proteome</keyword>
<organism evidence="2 3">
    <name type="scientific">Parafilimonas terrae</name>
    <dbReference type="NCBI Taxonomy" id="1465490"/>
    <lineage>
        <taxon>Bacteria</taxon>
        <taxon>Pseudomonadati</taxon>
        <taxon>Bacteroidota</taxon>
        <taxon>Chitinophagia</taxon>
        <taxon>Chitinophagales</taxon>
        <taxon>Chitinophagaceae</taxon>
        <taxon>Parafilimonas</taxon>
    </lineage>
</organism>
<reference evidence="2 3" key="1">
    <citation type="submission" date="2016-10" db="EMBL/GenBank/DDBJ databases">
        <authorList>
            <person name="de Groot N.N."/>
        </authorList>
    </citation>
    <scope>NUCLEOTIDE SEQUENCE [LARGE SCALE GENOMIC DNA]</scope>
    <source>
        <strain evidence="2 3">DSM 28286</strain>
    </source>
</reference>
<name>A0A1I5UY50_9BACT</name>
<dbReference type="EMBL" id="FOXQ01000004">
    <property type="protein sequence ID" value="SFQ00163.1"/>
    <property type="molecule type" value="Genomic_DNA"/>
</dbReference>
<gene>
    <name evidence="2" type="ORF">SAMN05444277_104104</name>
</gene>
<evidence type="ECO:0000313" key="2">
    <source>
        <dbReference type="EMBL" id="SFQ00163.1"/>
    </source>
</evidence>
<feature type="transmembrane region" description="Helical" evidence="1">
    <location>
        <begin position="118"/>
        <end position="136"/>
    </location>
</feature>
<dbReference type="RefSeq" id="WP_245751298.1">
    <property type="nucleotide sequence ID" value="NZ_FOXQ01000004.1"/>
</dbReference>